<dbReference type="EMBL" id="CACVKT020009032">
    <property type="protein sequence ID" value="CAC5419468.1"/>
    <property type="molecule type" value="Genomic_DNA"/>
</dbReference>
<organism evidence="1 2">
    <name type="scientific">Mytilus coruscus</name>
    <name type="common">Sea mussel</name>
    <dbReference type="NCBI Taxonomy" id="42192"/>
    <lineage>
        <taxon>Eukaryota</taxon>
        <taxon>Metazoa</taxon>
        <taxon>Spiralia</taxon>
        <taxon>Lophotrochozoa</taxon>
        <taxon>Mollusca</taxon>
        <taxon>Bivalvia</taxon>
        <taxon>Autobranchia</taxon>
        <taxon>Pteriomorphia</taxon>
        <taxon>Mytilida</taxon>
        <taxon>Mytiloidea</taxon>
        <taxon>Mytilidae</taxon>
        <taxon>Mytilinae</taxon>
        <taxon>Mytilus</taxon>
    </lineage>
</organism>
<accession>A0A6J8EGM8</accession>
<dbReference type="OrthoDB" id="10003277at2759"/>
<dbReference type="Pfam" id="PF25228">
    <property type="entry name" value="Lips"/>
    <property type="match status" value="1"/>
</dbReference>
<keyword evidence="2" id="KW-1185">Reference proteome</keyword>
<reference evidence="1 2" key="1">
    <citation type="submission" date="2020-06" db="EMBL/GenBank/DDBJ databases">
        <authorList>
            <person name="Li R."/>
            <person name="Bekaert M."/>
        </authorList>
    </citation>
    <scope>NUCLEOTIDE SEQUENCE [LARGE SCALE GENOMIC DNA]</scope>
    <source>
        <strain evidence="2">wild</strain>
    </source>
</reference>
<evidence type="ECO:0000313" key="2">
    <source>
        <dbReference type="Proteomes" id="UP000507470"/>
    </source>
</evidence>
<protein>
    <submittedName>
        <fullName evidence="1">Uncharacterized protein</fullName>
    </submittedName>
</protein>
<dbReference type="InterPro" id="IPR057435">
    <property type="entry name" value="Lips"/>
</dbReference>
<sequence length="343" mass="39134">MNETEPDRRLRSMDPQKEPLIFPLDLSKVPKDMAKVMEQIKQLAESMLYHWKTFPIVLPQSVTDDGLLSDGPQSVTDGKTQTEQVFRDLFKAPTFDELEQVALNSAGALKSLTDKQLQQVWNTGEFEVDSINFQGQVHRWRLSNLLQKGSSNAQNTFYNDLALSLRILIITARNRFVSDFFSVSESIKSIGKGLVKLLDIVIGMPSTCLESIEQKILDEHMRYLVAELTIKQNSMKDFEAFCSYVKQKCEELQSEKTQTTALRPPPIPYSYQTPNKLDIDLRLFNKGQGLSNKEMSKKINEAIMEEYLDRVFEAIKSNTELENLQEGIGTLLVDQANDILKKQ</sequence>
<evidence type="ECO:0000313" key="1">
    <source>
        <dbReference type="EMBL" id="CAC5419468.1"/>
    </source>
</evidence>
<proteinExistence type="predicted"/>
<dbReference type="AlphaFoldDB" id="A0A6J8EGM8"/>
<name>A0A6J8EGM8_MYTCO</name>
<dbReference type="Proteomes" id="UP000507470">
    <property type="component" value="Unassembled WGS sequence"/>
</dbReference>
<gene>
    <name evidence="1" type="ORF">MCOR_51802</name>
</gene>
<dbReference type="PANTHER" id="PTHR37686">
    <property type="entry name" value="LD36006P"/>
    <property type="match status" value="1"/>
</dbReference>
<dbReference type="PANTHER" id="PTHR37686:SF1">
    <property type="entry name" value="LD36006P"/>
    <property type="match status" value="1"/>
</dbReference>